<keyword evidence="3 7" id="KW-0812">Transmembrane</keyword>
<keyword evidence="9" id="KW-1185">Reference proteome</keyword>
<evidence type="ECO:0000256" key="4">
    <source>
        <dbReference type="ARBA" id="ARBA00022989"/>
    </source>
</evidence>
<gene>
    <name evidence="10" type="primary">LOC105230602</name>
</gene>
<keyword evidence="5 7" id="KW-0472">Membrane</keyword>
<evidence type="ECO:0000256" key="2">
    <source>
        <dbReference type="ARBA" id="ARBA00022679"/>
    </source>
</evidence>
<dbReference type="RefSeq" id="XP_049308288.1">
    <property type="nucleotide sequence ID" value="XM_049452331.1"/>
</dbReference>
<evidence type="ECO:0000256" key="6">
    <source>
        <dbReference type="ARBA" id="ARBA00023315"/>
    </source>
</evidence>
<comment type="subcellular location">
    <subcellularLocation>
        <location evidence="1">Membrane</location>
        <topology evidence="1">Multi-pass membrane protein</topology>
    </subcellularLocation>
</comment>
<feature type="transmembrane region" description="Helical" evidence="7">
    <location>
        <begin position="27"/>
        <end position="53"/>
    </location>
</feature>
<evidence type="ECO:0000256" key="5">
    <source>
        <dbReference type="ARBA" id="ARBA00023136"/>
    </source>
</evidence>
<reference evidence="10" key="1">
    <citation type="submission" date="2025-08" db="UniProtKB">
        <authorList>
            <consortium name="RefSeq"/>
        </authorList>
    </citation>
    <scope>IDENTIFICATION</scope>
    <source>
        <tissue evidence="10">Adult</tissue>
    </source>
</reference>
<dbReference type="Pfam" id="PF01529">
    <property type="entry name" value="DHHC"/>
    <property type="match status" value="1"/>
</dbReference>
<keyword evidence="2 7" id="KW-0808">Transferase</keyword>
<accession>A0ABM3JGE5</accession>
<keyword evidence="4 7" id="KW-1133">Transmembrane helix</keyword>
<organism evidence="9 10">
    <name type="scientific">Bactrocera dorsalis</name>
    <name type="common">Oriental fruit fly</name>
    <name type="synonym">Dacus dorsalis</name>
    <dbReference type="NCBI Taxonomy" id="27457"/>
    <lineage>
        <taxon>Eukaryota</taxon>
        <taxon>Metazoa</taxon>
        <taxon>Ecdysozoa</taxon>
        <taxon>Arthropoda</taxon>
        <taxon>Hexapoda</taxon>
        <taxon>Insecta</taxon>
        <taxon>Pterygota</taxon>
        <taxon>Neoptera</taxon>
        <taxon>Endopterygota</taxon>
        <taxon>Diptera</taxon>
        <taxon>Brachycera</taxon>
        <taxon>Muscomorpha</taxon>
        <taxon>Tephritoidea</taxon>
        <taxon>Tephritidae</taxon>
        <taxon>Bactrocera</taxon>
        <taxon>Bactrocera</taxon>
    </lineage>
</organism>
<feature type="transmembrane region" description="Helical" evidence="7">
    <location>
        <begin position="176"/>
        <end position="195"/>
    </location>
</feature>
<feature type="transmembrane region" description="Helical" evidence="7">
    <location>
        <begin position="216"/>
        <end position="241"/>
    </location>
</feature>
<dbReference type="InterPro" id="IPR001594">
    <property type="entry name" value="Palmitoyltrfase_DHHC"/>
</dbReference>
<feature type="domain" description="Palmitoyltransferase DHHC" evidence="8">
    <location>
        <begin position="133"/>
        <end position="252"/>
    </location>
</feature>
<dbReference type="InterPro" id="IPR039859">
    <property type="entry name" value="PFA4/ZDH16/20/ERF2-like"/>
</dbReference>
<dbReference type="Proteomes" id="UP001652620">
    <property type="component" value="Chromosome 3"/>
</dbReference>
<evidence type="ECO:0000256" key="3">
    <source>
        <dbReference type="ARBA" id="ARBA00022692"/>
    </source>
</evidence>
<comment type="domain">
    <text evidence="7">The DHHC domain is required for palmitoyltransferase activity.</text>
</comment>
<evidence type="ECO:0000256" key="7">
    <source>
        <dbReference type="RuleBase" id="RU079119"/>
    </source>
</evidence>
<proteinExistence type="inferred from homology"/>
<name>A0ABM3JGE5_BACDO</name>
<dbReference type="PANTHER" id="PTHR12246">
    <property type="entry name" value="PALMITOYLTRANSFERASE ZDHHC16"/>
    <property type="match status" value="1"/>
</dbReference>
<dbReference type="EC" id="2.3.1.225" evidence="7"/>
<dbReference type="GeneID" id="105230602"/>
<sequence length="448" mass="50613">MSAAMGNYDGESKKSTALGSCMAALKWIPVIFIAAVIAWSYYAYVVSLCLLSIENVFEQIVFLIFYHIICVLFFWSYWKTIFTPVGTVPANWRIPEAEIEHIFHADTQDQQKRILENFAKTLPVTNRTLNGSVRFCEKCKIIKPDRAHHCSVCGACVLKMDHHCPWVNNCVNFTNYKYFVLFLGYALLYCLYVALTSLEYFIRFWRGDLNSGMGRFNIVFLFFVSIMFAISLVSLFGYHVYLTLMNRTTLGELTAKTYFIKLKQFSNEYTLKSLEAFRAPIFRIGGPDKNGFNLGKYANFQEVFGDNWKLWFLPVYTSVGDGLTYTTQKQHQMQSYDSMGDTTQRTSQHELLREDDTLPLNMTGAAVGSVSAASTATVKSVGAGVNGMVAVIPVQPAQPVEATTPAATDIEVLVVPTMDTANGNVIINMRDLESRNDEQQQQRNNQNV</sequence>
<evidence type="ECO:0000256" key="1">
    <source>
        <dbReference type="ARBA" id="ARBA00004141"/>
    </source>
</evidence>
<evidence type="ECO:0000313" key="10">
    <source>
        <dbReference type="RefSeq" id="XP_049308288.1"/>
    </source>
</evidence>
<protein>
    <recommendedName>
        <fullName evidence="7">Palmitoyltransferase</fullName>
        <ecNumber evidence="7">2.3.1.225</ecNumber>
    </recommendedName>
</protein>
<evidence type="ECO:0000259" key="8">
    <source>
        <dbReference type="Pfam" id="PF01529"/>
    </source>
</evidence>
<feature type="transmembrane region" description="Helical" evidence="7">
    <location>
        <begin position="60"/>
        <end position="78"/>
    </location>
</feature>
<keyword evidence="6 7" id="KW-0012">Acyltransferase</keyword>
<dbReference type="PROSITE" id="PS50216">
    <property type="entry name" value="DHHC"/>
    <property type="match status" value="1"/>
</dbReference>
<evidence type="ECO:0000313" key="9">
    <source>
        <dbReference type="Proteomes" id="UP001652620"/>
    </source>
</evidence>
<comment type="catalytic activity">
    <reaction evidence="7">
        <text>L-cysteinyl-[protein] + hexadecanoyl-CoA = S-hexadecanoyl-L-cysteinyl-[protein] + CoA</text>
        <dbReference type="Rhea" id="RHEA:36683"/>
        <dbReference type="Rhea" id="RHEA-COMP:10131"/>
        <dbReference type="Rhea" id="RHEA-COMP:11032"/>
        <dbReference type="ChEBI" id="CHEBI:29950"/>
        <dbReference type="ChEBI" id="CHEBI:57287"/>
        <dbReference type="ChEBI" id="CHEBI:57379"/>
        <dbReference type="ChEBI" id="CHEBI:74151"/>
        <dbReference type="EC" id="2.3.1.225"/>
    </reaction>
</comment>
<comment type="similarity">
    <text evidence="7">Belongs to the DHHC palmitoyltransferase family.</text>
</comment>